<sequence>MPLTESSANQAEQPTVAEEELEAPSENPENEPSRIQVIGPRHPTLISSEIDPANILSLRRRPRTNLTHTMLDEVPKSYNEALSGLDKEKWAKEIQNKSKNMDKLKVWTTCSQTTDEKPIIVLGHLR</sequence>
<feature type="compositionally biased region" description="Polar residues" evidence="1">
    <location>
        <begin position="1"/>
        <end position="13"/>
    </location>
</feature>
<accession>A0A9Q3CDC2</accession>
<dbReference type="AlphaFoldDB" id="A0A9Q3CDC2"/>
<reference evidence="2" key="1">
    <citation type="submission" date="2021-03" db="EMBL/GenBank/DDBJ databases">
        <title>Draft genome sequence of rust myrtle Austropuccinia psidii MF-1, a brazilian biotype.</title>
        <authorList>
            <person name="Quecine M.C."/>
            <person name="Pachon D.M.R."/>
            <person name="Bonatelli M.L."/>
            <person name="Correr F.H."/>
            <person name="Franceschini L.M."/>
            <person name="Leite T.F."/>
            <person name="Margarido G.R.A."/>
            <person name="Almeida C.A."/>
            <person name="Ferrarezi J.A."/>
            <person name="Labate C.A."/>
        </authorList>
    </citation>
    <scope>NUCLEOTIDE SEQUENCE</scope>
    <source>
        <strain evidence="2">MF-1</strain>
    </source>
</reference>
<dbReference type="Proteomes" id="UP000765509">
    <property type="component" value="Unassembled WGS sequence"/>
</dbReference>
<feature type="region of interest" description="Disordered" evidence="1">
    <location>
        <begin position="1"/>
        <end position="46"/>
    </location>
</feature>
<keyword evidence="3" id="KW-1185">Reference proteome</keyword>
<name>A0A9Q3CDC2_9BASI</name>
<evidence type="ECO:0000313" key="2">
    <source>
        <dbReference type="EMBL" id="MBW0480943.1"/>
    </source>
</evidence>
<dbReference type="EMBL" id="AVOT02006179">
    <property type="protein sequence ID" value="MBW0480943.1"/>
    <property type="molecule type" value="Genomic_DNA"/>
</dbReference>
<evidence type="ECO:0000313" key="3">
    <source>
        <dbReference type="Proteomes" id="UP000765509"/>
    </source>
</evidence>
<dbReference type="OrthoDB" id="3059824at2759"/>
<proteinExistence type="predicted"/>
<comment type="caution">
    <text evidence="2">The sequence shown here is derived from an EMBL/GenBank/DDBJ whole genome shotgun (WGS) entry which is preliminary data.</text>
</comment>
<organism evidence="2 3">
    <name type="scientific">Austropuccinia psidii MF-1</name>
    <dbReference type="NCBI Taxonomy" id="1389203"/>
    <lineage>
        <taxon>Eukaryota</taxon>
        <taxon>Fungi</taxon>
        <taxon>Dikarya</taxon>
        <taxon>Basidiomycota</taxon>
        <taxon>Pucciniomycotina</taxon>
        <taxon>Pucciniomycetes</taxon>
        <taxon>Pucciniales</taxon>
        <taxon>Sphaerophragmiaceae</taxon>
        <taxon>Austropuccinia</taxon>
    </lineage>
</organism>
<gene>
    <name evidence="2" type="ORF">O181_020658</name>
</gene>
<evidence type="ECO:0000256" key="1">
    <source>
        <dbReference type="SAM" id="MobiDB-lite"/>
    </source>
</evidence>
<protein>
    <submittedName>
        <fullName evidence="2">Uncharacterized protein</fullName>
    </submittedName>
</protein>